<dbReference type="RefSeq" id="XP_002847365.1">
    <property type="nucleotide sequence ID" value="XM_002847319.1"/>
</dbReference>
<dbReference type="GeneID" id="9224731"/>
<proteinExistence type="predicted"/>
<name>C5FK30_ARTOC</name>
<sequence length="610" mass="67934">MSYSSPEEPPLLEYARFHGIAVNNLQLGPGEVISGLLSADSCTTDLNESFIEDDRRAQELVEAVHSEKLPSSRASGELLSSIVRAQNEYIDSSKDRNYASKTLPDRQRVEQLKIYPPILTRDTARSFLSIPSLPLLGQSDIHVPLEKLNDEHDEGLAFPGYYADMRSDIMGRIGKEKVVCQPTAGLYLQEALRYQQYEGPLQYKKPTYFPSLNENIDNFKLCPRIFVNEDGHKDGSLTKQAGSTLQETPQSETSGYLLPTLFSASESVSSFMEVNGREKLPNTGRNSDPNSLELHPSPNTTQAGQIQNRECHISSDFPHQAEANNIPLDAPPSYDDISVPGVLFLSTDLIKSHGPLIHKLETLPNPPTLVFYELSPPSVVRDVSWRDADITLSPRVGVLLERVYQTCKKYDLLYIFTLYATESTTTQSSVSVDKRTYGAITSVGAFCDTLSRYSNVSVLNISSELTTLTQWIINLGKKHHVSVPRPDLRSILGRTYSLPFQPYFCPPEIKSIPEAMDEQFLTQRLGLNCFAARFVMYILSPTLQGANQVLVTEIPPGQISRPVREQLLLALHKLCGEKGKAYIVPLLGERAFSRILARIHGMKVSPMGVN</sequence>
<dbReference type="Pfam" id="PF23394">
    <property type="entry name" value="DUF7102"/>
    <property type="match status" value="1"/>
</dbReference>
<evidence type="ECO:0000256" key="1">
    <source>
        <dbReference type="SAM" id="MobiDB-lite"/>
    </source>
</evidence>
<feature type="region of interest" description="Disordered" evidence="1">
    <location>
        <begin position="275"/>
        <end position="305"/>
    </location>
</feature>
<dbReference type="VEuPathDB" id="FungiDB:MCYG_02871"/>
<dbReference type="Proteomes" id="UP000002035">
    <property type="component" value="Unassembled WGS sequence"/>
</dbReference>
<dbReference type="HOGENOM" id="CLU_422224_0_0_1"/>
<keyword evidence="4" id="KW-1185">Reference proteome</keyword>
<dbReference type="InterPro" id="IPR055528">
    <property type="entry name" value="DUF7102"/>
</dbReference>
<reference evidence="4" key="1">
    <citation type="journal article" date="2012" name="MBio">
        <title>Comparative genome analysis of Trichophyton rubrum and related dermatophytes reveals candidate genes involved in infection.</title>
        <authorList>
            <person name="Martinez D.A."/>
            <person name="Oliver B.G."/>
            <person name="Graeser Y."/>
            <person name="Goldberg J.M."/>
            <person name="Li W."/>
            <person name="Martinez-Rossi N.M."/>
            <person name="Monod M."/>
            <person name="Shelest E."/>
            <person name="Barton R.C."/>
            <person name="Birch E."/>
            <person name="Brakhage A.A."/>
            <person name="Chen Z."/>
            <person name="Gurr S.J."/>
            <person name="Heiman D."/>
            <person name="Heitman J."/>
            <person name="Kosti I."/>
            <person name="Rossi A."/>
            <person name="Saif S."/>
            <person name="Samalova M."/>
            <person name="Saunders C.W."/>
            <person name="Shea T."/>
            <person name="Summerbell R.C."/>
            <person name="Xu J."/>
            <person name="Young S."/>
            <person name="Zeng Q."/>
            <person name="Birren B.W."/>
            <person name="Cuomo C.A."/>
            <person name="White T.C."/>
        </authorList>
    </citation>
    <scope>NUCLEOTIDE SEQUENCE [LARGE SCALE GENOMIC DNA]</scope>
    <source>
        <strain evidence="4">ATCC MYA-4605 / CBS 113480</strain>
    </source>
</reference>
<dbReference type="eggNOG" id="ENOG502RXCE">
    <property type="taxonomic scope" value="Eukaryota"/>
</dbReference>
<feature type="domain" description="DUF7102" evidence="2">
    <location>
        <begin position="400"/>
        <end position="483"/>
    </location>
</feature>
<dbReference type="EMBL" id="DS995703">
    <property type="protein sequence ID" value="EEQ30052.1"/>
    <property type="molecule type" value="Genomic_DNA"/>
</dbReference>
<evidence type="ECO:0000259" key="2">
    <source>
        <dbReference type="Pfam" id="PF23394"/>
    </source>
</evidence>
<dbReference type="OrthoDB" id="3647246at2759"/>
<accession>C5FK30</accession>
<dbReference type="OMA" id="TTIDFMQ"/>
<evidence type="ECO:0000313" key="4">
    <source>
        <dbReference type="Proteomes" id="UP000002035"/>
    </source>
</evidence>
<evidence type="ECO:0000313" key="3">
    <source>
        <dbReference type="EMBL" id="EEQ30052.1"/>
    </source>
</evidence>
<gene>
    <name evidence="3" type="ORF">MCYG_02871</name>
</gene>
<protein>
    <recommendedName>
        <fullName evidence="2">DUF7102 domain-containing protein</fullName>
    </recommendedName>
</protein>
<organism evidence="3 4">
    <name type="scientific">Arthroderma otae (strain ATCC MYA-4605 / CBS 113480)</name>
    <name type="common">Microsporum canis</name>
    <dbReference type="NCBI Taxonomy" id="554155"/>
    <lineage>
        <taxon>Eukaryota</taxon>
        <taxon>Fungi</taxon>
        <taxon>Dikarya</taxon>
        <taxon>Ascomycota</taxon>
        <taxon>Pezizomycotina</taxon>
        <taxon>Eurotiomycetes</taxon>
        <taxon>Eurotiomycetidae</taxon>
        <taxon>Onygenales</taxon>
        <taxon>Arthrodermataceae</taxon>
        <taxon>Microsporum</taxon>
    </lineage>
</organism>
<dbReference type="AlphaFoldDB" id="C5FK30"/>